<proteinExistence type="predicted"/>
<dbReference type="NCBIfam" id="NF007853">
    <property type="entry name" value="PRK10562.1"/>
    <property type="match status" value="1"/>
</dbReference>
<dbReference type="InterPro" id="IPR000182">
    <property type="entry name" value="GNAT_dom"/>
</dbReference>
<reference evidence="4 5" key="1">
    <citation type="submission" date="2023-04" db="EMBL/GenBank/DDBJ databases">
        <title>A long-awaited taxogenomic arrangement of the family Halomonadaceae.</title>
        <authorList>
            <person name="De La Haba R."/>
            <person name="Chuvochina M."/>
            <person name="Wittouck S."/>
            <person name="Arahal D.R."/>
            <person name="Sanchez-Porro C."/>
            <person name="Hugenholtz P."/>
            <person name="Ventosa A."/>
        </authorList>
    </citation>
    <scope>NUCLEOTIDE SEQUENCE [LARGE SCALE GENOMIC DNA]</scope>
    <source>
        <strain evidence="4 5">DSM 26770</strain>
    </source>
</reference>
<dbReference type="Pfam" id="PF13508">
    <property type="entry name" value="Acetyltransf_7"/>
    <property type="match status" value="1"/>
</dbReference>
<dbReference type="EC" id="2.3.1.-" evidence="4"/>
<dbReference type="CDD" id="cd04301">
    <property type="entry name" value="NAT_SF"/>
    <property type="match status" value="1"/>
</dbReference>
<evidence type="ECO:0000256" key="2">
    <source>
        <dbReference type="ARBA" id="ARBA00023315"/>
    </source>
</evidence>
<evidence type="ECO:0000313" key="5">
    <source>
        <dbReference type="Proteomes" id="UP001251374"/>
    </source>
</evidence>
<gene>
    <name evidence="4" type="ORF">QC821_20220</name>
</gene>
<name>A0ABU1HK21_9GAMM</name>
<keyword evidence="5" id="KW-1185">Reference proteome</keyword>
<dbReference type="SUPFAM" id="SSF55729">
    <property type="entry name" value="Acyl-CoA N-acyltransferases (Nat)"/>
    <property type="match status" value="1"/>
</dbReference>
<dbReference type="GO" id="GO:0016746">
    <property type="term" value="F:acyltransferase activity"/>
    <property type="evidence" value="ECO:0007669"/>
    <property type="project" value="UniProtKB-KW"/>
</dbReference>
<dbReference type="Gene3D" id="3.40.630.30">
    <property type="match status" value="1"/>
</dbReference>
<comment type="caution">
    <text evidence="4">The sequence shown here is derived from an EMBL/GenBank/DDBJ whole genome shotgun (WGS) entry which is preliminary data.</text>
</comment>
<evidence type="ECO:0000256" key="1">
    <source>
        <dbReference type="ARBA" id="ARBA00022679"/>
    </source>
</evidence>
<evidence type="ECO:0000259" key="3">
    <source>
        <dbReference type="PROSITE" id="PS51186"/>
    </source>
</evidence>
<dbReference type="EMBL" id="JARWAM010000022">
    <property type="protein sequence ID" value="MDR5907602.1"/>
    <property type="molecule type" value="Genomic_DNA"/>
</dbReference>
<dbReference type="PANTHER" id="PTHR43800">
    <property type="entry name" value="PEPTIDYL-LYSINE N-ACETYLTRANSFERASE YJAB"/>
    <property type="match status" value="1"/>
</dbReference>
<dbReference type="PANTHER" id="PTHR43800:SF1">
    <property type="entry name" value="PEPTIDYL-LYSINE N-ACETYLTRANSFERASE YJAB"/>
    <property type="match status" value="1"/>
</dbReference>
<dbReference type="Proteomes" id="UP001251374">
    <property type="component" value="Unassembled WGS sequence"/>
</dbReference>
<keyword evidence="2 4" id="KW-0012">Acyltransferase</keyword>
<dbReference type="PROSITE" id="PS51186">
    <property type="entry name" value="GNAT"/>
    <property type="match status" value="1"/>
</dbReference>
<dbReference type="InterPro" id="IPR016181">
    <property type="entry name" value="Acyl_CoA_acyltransferase"/>
</dbReference>
<evidence type="ECO:0000313" key="4">
    <source>
        <dbReference type="EMBL" id="MDR5907602.1"/>
    </source>
</evidence>
<feature type="domain" description="N-acetyltransferase" evidence="3">
    <location>
        <begin position="1"/>
        <end position="140"/>
    </location>
</feature>
<protein>
    <submittedName>
        <fullName evidence="4">N-acetyltransferase</fullName>
        <ecNumber evidence="4">2.3.1.-</ecNumber>
    </submittedName>
</protein>
<organism evidence="4 5">
    <name type="scientific">Franzmannia qiaohouensis</name>
    <dbReference type="NCBI Taxonomy" id="1329370"/>
    <lineage>
        <taxon>Bacteria</taxon>
        <taxon>Pseudomonadati</taxon>
        <taxon>Pseudomonadota</taxon>
        <taxon>Gammaproteobacteria</taxon>
        <taxon>Oceanospirillales</taxon>
        <taxon>Halomonadaceae</taxon>
        <taxon>Franzmannia</taxon>
    </lineage>
</organism>
<dbReference type="RefSeq" id="WP_309725086.1">
    <property type="nucleotide sequence ID" value="NZ_JARWAM010000022.1"/>
</dbReference>
<accession>A0ABU1HK21</accession>
<keyword evidence="1 4" id="KW-0808">Transferase</keyword>
<sequence length="142" mass="16066">MIRNFIASDMDSVLNIWLESSAEAHDFVDRAFWESKLDDMRNIYIPASETYVYESGSEVKGFFSLHGDTLAAIFVAPGCQGEGIGQALMAKAKSLRERITLDVYKENQKTVDFYKRCGFRVVSEKTDPHTGHAELVMEFHSC</sequence>